<evidence type="ECO:0000256" key="2">
    <source>
        <dbReference type="SAM" id="Phobius"/>
    </source>
</evidence>
<dbReference type="EMBL" id="MN739014">
    <property type="protein sequence ID" value="QHT35204.1"/>
    <property type="molecule type" value="Genomic_DNA"/>
</dbReference>
<dbReference type="SMART" id="SM00060">
    <property type="entry name" value="FN3"/>
    <property type="match status" value="2"/>
</dbReference>
<feature type="domain" description="Fibronectin type-III" evidence="3">
    <location>
        <begin position="350"/>
        <end position="438"/>
    </location>
</feature>
<dbReference type="PANTHER" id="PTHR46708:SF11">
    <property type="entry name" value="RECEPTOR-TYPE TYROSINE-PROTEIN PHOSPHATASE ETA-LIKE"/>
    <property type="match status" value="1"/>
</dbReference>
<proteinExistence type="predicted"/>
<keyword evidence="2" id="KW-1133">Transmembrane helix</keyword>
<evidence type="ECO:0000259" key="3">
    <source>
        <dbReference type="PROSITE" id="PS50853"/>
    </source>
</evidence>
<keyword evidence="2" id="KW-0472">Membrane</keyword>
<sequence>MKLNFGLNLNSILLAIVFSVVVLVFWLVFKLYRVIEGATTQELSKAKSVFDSENSKLSRLNTELASIESAHSMAINKYTTDIANAINKVTSQARIVDSLQPKFNAQARIVNMVGISPNLYDMNITLQSSKTLLETYKTNRENIKKAHAKAIRAYKRVKNSKNKQITEQTRVVRNTQKAYNKLLPPIINSITPGDGKVTLSISPVAGTNPTGYIINSGDAENFVKDVNKPYVFDGLTNGKSYTFYVASDYGSSTSTEAQSGRIEPKSTIEIAKVTPGNGQATIEIKYNDNVVPFSYTVVSIPSTTTVLTTNVNSPIVFTKLKNRISYKFALVATYRDGKKSKIITSQSVTPLSPISASISGIQKNKVTVSITNNNAGDNHPEVLYTITTSPDDITKTSRSKSNDINGLKPNTQYAFNVKATYSDGSVQNTSVRATTRSK</sequence>
<dbReference type="InterPro" id="IPR050991">
    <property type="entry name" value="ECM_Regulatory_Proteins"/>
</dbReference>
<dbReference type="InterPro" id="IPR036116">
    <property type="entry name" value="FN3_sf"/>
</dbReference>
<dbReference type="PANTHER" id="PTHR46708">
    <property type="entry name" value="TENASCIN"/>
    <property type="match status" value="1"/>
</dbReference>
<reference evidence="4" key="1">
    <citation type="journal article" date="2020" name="Nature">
        <title>Giant virus diversity and host interactions through global metagenomics.</title>
        <authorList>
            <person name="Schulz F."/>
            <person name="Roux S."/>
            <person name="Paez-Espino D."/>
            <person name="Jungbluth S."/>
            <person name="Walsh D.A."/>
            <person name="Denef V.J."/>
            <person name="McMahon K.D."/>
            <person name="Konstantinidis K.T."/>
            <person name="Eloe-Fadrosh E.A."/>
            <person name="Kyrpides N.C."/>
            <person name="Woyke T."/>
        </authorList>
    </citation>
    <scope>NUCLEOTIDE SEQUENCE</scope>
    <source>
        <strain evidence="4">GVMAG-M-3300009180-1</strain>
    </source>
</reference>
<organism evidence="4">
    <name type="scientific">viral metagenome</name>
    <dbReference type="NCBI Taxonomy" id="1070528"/>
    <lineage>
        <taxon>unclassified sequences</taxon>
        <taxon>metagenomes</taxon>
        <taxon>organismal metagenomes</taxon>
    </lineage>
</organism>
<dbReference type="SUPFAM" id="SSF49265">
    <property type="entry name" value="Fibronectin type III"/>
    <property type="match status" value="1"/>
</dbReference>
<dbReference type="Gene3D" id="2.60.40.10">
    <property type="entry name" value="Immunoglobulins"/>
    <property type="match status" value="1"/>
</dbReference>
<dbReference type="InterPro" id="IPR003961">
    <property type="entry name" value="FN3_dom"/>
</dbReference>
<evidence type="ECO:0000256" key="1">
    <source>
        <dbReference type="ARBA" id="ARBA00022737"/>
    </source>
</evidence>
<dbReference type="AlphaFoldDB" id="A0A6C0F1E5"/>
<dbReference type="PROSITE" id="PS50853">
    <property type="entry name" value="FN3"/>
    <property type="match status" value="1"/>
</dbReference>
<keyword evidence="1" id="KW-0677">Repeat</keyword>
<dbReference type="CDD" id="cd00063">
    <property type="entry name" value="FN3"/>
    <property type="match status" value="1"/>
</dbReference>
<dbReference type="InterPro" id="IPR013783">
    <property type="entry name" value="Ig-like_fold"/>
</dbReference>
<feature type="transmembrane region" description="Helical" evidence="2">
    <location>
        <begin position="12"/>
        <end position="32"/>
    </location>
</feature>
<name>A0A6C0F1E5_9ZZZZ</name>
<evidence type="ECO:0000313" key="4">
    <source>
        <dbReference type="EMBL" id="QHT35204.1"/>
    </source>
</evidence>
<protein>
    <recommendedName>
        <fullName evidence="3">Fibronectin type-III domain-containing protein</fullName>
    </recommendedName>
</protein>
<keyword evidence="2" id="KW-0812">Transmembrane</keyword>
<accession>A0A6C0F1E5</accession>